<accession>A0ABT5AT53</accession>
<evidence type="ECO:0008006" key="4">
    <source>
        <dbReference type="Google" id="ProtNLM"/>
    </source>
</evidence>
<comment type="caution">
    <text evidence="2">The sequence shown here is derived from an EMBL/GenBank/DDBJ whole genome shotgun (WGS) entry which is preliminary data.</text>
</comment>
<reference evidence="2 3" key="1">
    <citation type="submission" date="2023-01" db="EMBL/GenBank/DDBJ databases">
        <title>Genomes from the Australian National Cyanobacteria Reference Collection.</title>
        <authorList>
            <person name="Willis A."/>
            <person name="Lee E.M.F."/>
        </authorList>
    </citation>
    <scope>NUCLEOTIDE SEQUENCE [LARGE SCALE GENOMIC DNA]</scope>
    <source>
        <strain evidence="2 3">CS-1033</strain>
    </source>
</reference>
<dbReference type="Proteomes" id="UP001212499">
    <property type="component" value="Unassembled WGS sequence"/>
</dbReference>
<evidence type="ECO:0000256" key="1">
    <source>
        <dbReference type="SAM" id="MobiDB-lite"/>
    </source>
</evidence>
<sequence>MTPKIMYLIILTGCDSAIAAVKGDRHSIYAHPFVRGGVGGGVKPRQTISKGRSPSAAVKGDRVTHRKFTQIS</sequence>
<proteinExistence type="predicted"/>
<name>A0ABT5AT53_9CYAN</name>
<dbReference type="RefSeq" id="WP_271732945.1">
    <property type="nucleotide sequence ID" value="NZ_JANQDP010000106.1"/>
</dbReference>
<organism evidence="2 3">
    <name type="scientific">Anabaenopsis arnoldii</name>
    <dbReference type="NCBI Taxonomy" id="2152938"/>
    <lineage>
        <taxon>Bacteria</taxon>
        <taxon>Bacillati</taxon>
        <taxon>Cyanobacteriota</taxon>
        <taxon>Cyanophyceae</taxon>
        <taxon>Nostocales</taxon>
        <taxon>Nodulariaceae</taxon>
        <taxon>Anabaenopsis</taxon>
    </lineage>
</organism>
<dbReference type="EMBL" id="JAQMUH010000104">
    <property type="protein sequence ID" value="MDB9539893.1"/>
    <property type="molecule type" value="Genomic_DNA"/>
</dbReference>
<protein>
    <recommendedName>
        <fullName evidence="4">Secreted protein</fullName>
    </recommendedName>
</protein>
<keyword evidence="3" id="KW-1185">Reference proteome</keyword>
<evidence type="ECO:0000313" key="3">
    <source>
        <dbReference type="Proteomes" id="UP001212499"/>
    </source>
</evidence>
<gene>
    <name evidence="2" type="ORF">PN457_09505</name>
</gene>
<evidence type="ECO:0000313" key="2">
    <source>
        <dbReference type="EMBL" id="MDB9539893.1"/>
    </source>
</evidence>
<feature type="region of interest" description="Disordered" evidence="1">
    <location>
        <begin position="41"/>
        <end position="72"/>
    </location>
</feature>